<feature type="non-terminal residue" evidence="1">
    <location>
        <position position="180"/>
    </location>
</feature>
<accession>X0W281</accession>
<comment type="caution">
    <text evidence="1">The sequence shown here is derived from an EMBL/GenBank/DDBJ whole genome shotgun (WGS) entry which is preliminary data.</text>
</comment>
<sequence>MGEVELHRLEDVTGDTWEALSRRRIFFAHQSVGDNILDGVRDIVREYGNIDLKIADVHGREAPPPAALFHARVGQNGDPRSKLDGFRAALDAGLGERLDVAGVKLCFADVNRDTDAGAVFDYYQQTLGELEERYPQIAFIHFSAPIRSQPVGLKKQLKNFIKSRLGRPGVWEDNFKRQEY</sequence>
<name>X0W281_9ZZZZ</name>
<dbReference type="AlphaFoldDB" id="X0W281"/>
<organism evidence="1">
    <name type="scientific">marine sediment metagenome</name>
    <dbReference type="NCBI Taxonomy" id="412755"/>
    <lineage>
        <taxon>unclassified sequences</taxon>
        <taxon>metagenomes</taxon>
        <taxon>ecological metagenomes</taxon>
    </lineage>
</organism>
<reference evidence="1" key="1">
    <citation type="journal article" date="2014" name="Front. Microbiol.">
        <title>High frequency of phylogenetically diverse reductive dehalogenase-homologous genes in deep subseafloor sedimentary metagenomes.</title>
        <authorList>
            <person name="Kawai M."/>
            <person name="Futagami T."/>
            <person name="Toyoda A."/>
            <person name="Takaki Y."/>
            <person name="Nishi S."/>
            <person name="Hori S."/>
            <person name="Arai W."/>
            <person name="Tsubouchi T."/>
            <person name="Morono Y."/>
            <person name="Uchiyama I."/>
            <person name="Ito T."/>
            <person name="Fujiyama A."/>
            <person name="Inagaki F."/>
            <person name="Takami H."/>
        </authorList>
    </citation>
    <scope>NUCLEOTIDE SEQUENCE</scope>
    <source>
        <strain evidence="1">Expedition CK06-06</strain>
    </source>
</reference>
<evidence type="ECO:0000313" key="1">
    <source>
        <dbReference type="EMBL" id="GAG24904.1"/>
    </source>
</evidence>
<dbReference type="EMBL" id="BARS01033344">
    <property type="protein sequence ID" value="GAG24904.1"/>
    <property type="molecule type" value="Genomic_DNA"/>
</dbReference>
<proteinExistence type="predicted"/>
<gene>
    <name evidence="1" type="ORF">S01H1_51658</name>
</gene>
<protein>
    <submittedName>
        <fullName evidence="1">Uncharacterized protein</fullName>
    </submittedName>
</protein>